<dbReference type="InterPro" id="IPR049250">
    <property type="entry name" value="DUF6883"/>
</dbReference>
<organism evidence="2 3">
    <name type="scientific">Candidatus Viridilinea halotolerans</name>
    <dbReference type="NCBI Taxonomy" id="2491704"/>
    <lineage>
        <taxon>Bacteria</taxon>
        <taxon>Bacillati</taxon>
        <taxon>Chloroflexota</taxon>
        <taxon>Chloroflexia</taxon>
        <taxon>Chloroflexales</taxon>
        <taxon>Chloroflexineae</taxon>
        <taxon>Oscillochloridaceae</taxon>
        <taxon>Candidatus Viridilinea</taxon>
    </lineage>
</organism>
<evidence type="ECO:0000313" key="3">
    <source>
        <dbReference type="Proteomes" id="UP000280307"/>
    </source>
</evidence>
<proteinExistence type="predicted"/>
<evidence type="ECO:0000313" key="2">
    <source>
        <dbReference type="EMBL" id="RRR72673.1"/>
    </source>
</evidence>
<accession>A0A426U0Q1</accession>
<sequence>MRLPNGDLAVVDMVKLQNYCLNEEHPRGRHKARVFAAALGLTAAHAEVLRQALLQAAMYGDAIPADHDSFGQRYVIDFAMQGPNGAVFVRSAWIIRTDEHFPRLASCYVR</sequence>
<name>A0A426U0Q1_9CHLR</name>
<dbReference type="Proteomes" id="UP000280307">
    <property type="component" value="Unassembled WGS sequence"/>
</dbReference>
<comment type="caution">
    <text evidence="2">The sequence shown here is derived from an EMBL/GenBank/DDBJ whole genome shotgun (WGS) entry which is preliminary data.</text>
</comment>
<reference evidence="2 3" key="1">
    <citation type="submission" date="2018-12" db="EMBL/GenBank/DDBJ databases">
        <title>Genome Sequence of Candidatus Viridilinea halotolerans isolated from saline sulfide-rich spring.</title>
        <authorList>
            <person name="Grouzdev D.S."/>
            <person name="Burganskaya E.I."/>
            <person name="Krutkina M.S."/>
            <person name="Sukhacheva M.V."/>
            <person name="Gorlenko V.M."/>
        </authorList>
    </citation>
    <scope>NUCLEOTIDE SEQUENCE [LARGE SCALE GENOMIC DNA]</scope>
    <source>
        <strain evidence="2">Chok-6</strain>
    </source>
</reference>
<gene>
    <name evidence="2" type="ORF">EI684_09885</name>
</gene>
<dbReference type="AlphaFoldDB" id="A0A426U0Q1"/>
<feature type="domain" description="DUF6883" evidence="1">
    <location>
        <begin position="2"/>
        <end position="110"/>
    </location>
</feature>
<evidence type="ECO:0000259" key="1">
    <source>
        <dbReference type="Pfam" id="PF21814"/>
    </source>
</evidence>
<dbReference type="EMBL" id="RSAS01000381">
    <property type="protein sequence ID" value="RRR72673.1"/>
    <property type="molecule type" value="Genomic_DNA"/>
</dbReference>
<dbReference type="Pfam" id="PF21814">
    <property type="entry name" value="DUF6883"/>
    <property type="match status" value="1"/>
</dbReference>
<protein>
    <recommendedName>
        <fullName evidence="1">DUF6883 domain-containing protein</fullName>
    </recommendedName>
</protein>